<dbReference type="InterPro" id="IPR001314">
    <property type="entry name" value="Peptidase_S1A"/>
</dbReference>
<accession>A0AAV8W7L3</accession>
<proteinExistence type="inferred from homology"/>
<feature type="domain" description="Peptidase S1" evidence="9">
    <location>
        <begin position="50"/>
        <end position="287"/>
    </location>
</feature>
<evidence type="ECO:0000256" key="5">
    <source>
        <dbReference type="ARBA" id="ARBA00022825"/>
    </source>
</evidence>
<protein>
    <recommendedName>
        <fullName evidence="9">Peptidase S1 domain-containing protein</fullName>
    </recommendedName>
</protein>
<evidence type="ECO:0000256" key="7">
    <source>
        <dbReference type="RuleBase" id="RU363034"/>
    </source>
</evidence>
<name>A0AAV8W7L3_9CUCU</name>
<dbReference type="FunFam" id="2.40.10.10:FF:000068">
    <property type="entry name" value="transmembrane protease serine 2"/>
    <property type="match status" value="1"/>
</dbReference>
<dbReference type="Gene3D" id="2.40.10.10">
    <property type="entry name" value="Trypsin-like serine proteases"/>
    <property type="match status" value="1"/>
</dbReference>
<dbReference type="Pfam" id="PF00089">
    <property type="entry name" value="Trypsin"/>
    <property type="match status" value="1"/>
</dbReference>
<gene>
    <name evidence="10" type="ORF">NQ315_004391</name>
</gene>
<evidence type="ECO:0000256" key="2">
    <source>
        <dbReference type="ARBA" id="ARBA00007664"/>
    </source>
</evidence>
<dbReference type="PROSITE" id="PS00135">
    <property type="entry name" value="TRYPSIN_SER"/>
    <property type="match status" value="1"/>
</dbReference>
<dbReference type="EMBL" id="JANEYG010000007">
    <property type="protein sequence ID" value="KAJ8922444.1"/>
    <property type="molecule type" value="Genomic_DNA"/>
</dbReference>
<sequence length="292" mass="31792">MKAVLVFVALVAAVSALPTAKNKWEDFPMRHMFIDPSTLNDPNFHPESRILNGREVTPHKIPYQAWLVFRLFAGSSGWTCGGSLITRKFILTAAHCVVGTITYNCIRATLVEVYLGAHDVSIEEPNRVILVATKLTRHPDYVSSTITNDVGLIELDEELELDQYINIAKLPSRSEADRSFEGDNVRVSGWGLTVGGGSRSNVLLAVNSTVLPNAECRQHFTIFQESEICISGEGGVGACNGDSGGPLIAGDRHVGIVSYGRSGCLSGYPSVFARTTSFLPWIEENSDYVAED</sequence>
<evidence type="ECO:0000259" key="9">
    <source>
        <dbReference type="PROSITE" id="PS50240"/>
    </source>
</evidence>
<dbReference type="CDD" id="cd00190">
    <property type="entry name" value="Tryp_SPc"/>
    <property type="match status" value="1"/>
</dbReference>
<organism evidence="10 11">
    <name type="scientific">Exocentrus adspersus</name>
    <dbReference type="NCBI Taxonomy" id="1586481"/>
    <lineage>
        <taxon>Eukaryota</taxon>
        <taxon>Metazoa</taxon>
        <taxon>Ecdysozoa</taxon>
        <taxon>Arthropoda</taxon>
        <taxon>Hexapoda</taxon>
        <taxon>Insecta</taxon>
        <taxon>Pterygota</taxon>
        <taxon>Neoptera</taxon>
        <taxon>Endopterygota</taxon>
        <taxon>Coleoptera</taxon>
        <taxon>Polyphaga</taxon>
        <taxon>Cucujiformia</taxon>
        <taxon>Chrysomeloidea</taxon>
        <taxon>Cerambycidae</taxon>
        <taxon>Lamiinae</taxon>
        <taxon>Acanthocinini</taxon>
        <taxon>Exocentrus</taxon>
    </lineage>
</organism>
<comment type="similarity">
    <text evidence="2">Belongs to the peptidase S1 family.</text>
</comment>
<keyword evidence="3 7" id="KW-0645">Protease</keyword>
<feature type="chain" id="PRO_5044023923" description="Peptidase S1 domain-containing protein" evidence="8">
    <location>
        <begin position="17"/>
        <end position="292"/>
    </location>
</feature>
<dbReference type="GO" id="GO:0006508">
    <property type="term" value="P:proteolysis"/>
    <property type="evidence" value="ECO:0007669"/>
    <property type="project" value="UniProtKB-KW"/>
</dbReference>
<dbReference type="PANTHER" id="PTHR24276:SF98">
    <property type="entry name" value="FI18310P1-RELATED"/>
    <property type="match status" value="1"/>
</dbReference>
<keyword evidence="8" id="KW-0732">Signal</keyword>
<dbReference type="PROSITE" id="PS00134">
    <property type="entry name" value="TRYPSIN_HIS"/>
    <property type="match status" value="1"/>
</dbReference>
<dbReference type="InterPro" id="IPR033116">
    <property type="entry name" value="TRYPSIN_SER"/>
</dbReference>
<comment type="subcellular location">
    <subcellularLocation>
        <location evidence="1">Secreted</location>
        <location evidence="1">Extracellular space</location>
    </subcellularLocation>
</comment>
<dbReference type="PROSITE" id="PS50240">
    <property type="entry name" value="TRYPSIN_DOM"/>
    <property type="match status" value="1"/>
</dbReference>
<dbReference type="GO" id="GO:0005576">
    <property type="term" value="C:extracellular region"/>
    <property type="evidence" value="ECO:0007669"/>
    <property type="project" value="UniProtKB-SubCell"/>
</dbReference>
<dbReference type="PANTHER" id="PTHR24276">
    <property type="entry name" value="POLYSERASE-RELATED"/>
    <property type="match status" value="1"/>
</dbReference>
<keyword evidence="5 7" id="KW-0720">Serine protease</keyword>
<dbReference type="AlphaFoldDB" id="A0AAV8W7L3"/>
<evidence type="ECO:0000256" key="6">
    <source>
        <dbReference type="ARBA" id="ARBA00023157"/>
    </source>
</evidence>
<comment type="caution">
    <text evidence="10">The sequence shown here is derived from an EMBL/GenBank/DDBJ whole genome shotgun (WGS) entry which is preliminary data.</text>
</comment>
<evidence type="ECO:0000313" key="10">
    <source>
        <dbReference type="EMBL" id="KAJ8922444.1"/>
    </source>
</evidence>
<dbReference type="SMART" id="SM00020">
    <property type="entry name" value="Tryp_SPc"/>
    <property type="match status" value="1"/>
</dbReference>
<reference evidence="10 11" key="1">
    <citation type="journal article" date="2023" name="Insect Mol. Biol.">
        <title>Genome sequencing provides insights into the evolution of gene families encoding plant cell wall-degrading enzymes in longhorned beetles.</title>
        <authorList>
            <person name="Shin N.R."/>
            <person name="Okamura Y."/>
            <person name="Kirsch R."/>
            <person name="Pauchet Y."/>
        </authorList>
    </citation>
    <scope>NUCLEOTIDE SEQUENCE [LARGE SCALE GENOMIC DNA]</scope>
    <source>
        <strain evidence="10">EAD_L_NR</strain>
    </source>
</reference>
<dbReference type="InterPro" id="IPR050430">
    <property type="entry name" value="Peptidase_S1"/>
</dbReference>
<dbReference type="PRINTS" id="PR00722">
    <property type="entry name" value="CHYMOTRYPSIN"/>
</dbReference>
<evidence type="ECO:0000256" key="8">
    <source>
        <dbReference type="SAM" id="SignalP"/>
    </source>
</evidence>
<dbReference type="Proteomes" id="UP001159042">
    <property type="component" value="Unassembled WGS sequence"/>
</dbReference>
<keyword evidence="11" id="KW-1185">Reference proteome</keyword>
<keyword evidence="6" id="KW-1015">Disulfide bond</keyword>
<dbReference type="GO" id="GO:0004252">
    <property type="term" value="F:serine-type endopeptidase activity"/>
    <property type="evidence" value="ECO:0007669"/>
    <property type="project" value="InterPro"/>
</dbReference>
<dbReference type="InterPro" id="IPR009003">
    <property type="entry name" value="Peptidase_S1_PA"/>
</dbReference>
<feature type="signal peptide" evidence="8">
    <location>
        <begin position="1"/>
        <end position="16"/>
    </location>
</feature>
<keyword evidence="4 7" id="KW-0378">Hydrolase</keyword>
<evidence type="ECO:0000313" key="11">
    <source>
        <dbReference type="Proteomes" id="UP001159042"/>
    </source>
</evidence>
<evidence type="ECO:0000256" key="3">
    <source>
        <dbReference type="ARBA" id="ARBA00022670"/>
    </source>
</evidence>
<evidence type="ECO:0000256" key="4">
    <source>
        <dbReference type="ARBA" id="ARBA00022801"/>
    </source>
</evidence>
<dbReference type="InterPro" id="IPR043504">
    <property type="entry name" value="Peptidase_S1_PA_chymotrypsin"/>
</dbReference>
<dbReference type="SUPFAM" id="SSF50494">
    <property type="entry name" value="Trypsin-like serine proteases"/>
    <property type="match status" value="1"/>
</dbReference>
<evidence type="ECO:0000256" key="1">
    <source>
        <dbReference type="ARBA" id="ARBA00004239"/>
    </source>
</evidence>
<dbReference type="FunFam" id="2.40.10.10:FF:000036">
    <property type="entry name" value="Trypsin beta"/>
    <property type="match status" value="1"/>
</dbReference>
<dbReference type="InterPro" id="IPR018114">
    <property type="entry name" value="TRYPSIN_HIS"/>
</dbReference>
<dbReference type="InterPro" id="IPR001254">
    <property type="entry name" value="Trypsin_dom"/>
</dbReference>